<feature type="chain" id="PRO_5039078805" description="DUF4440 domain-containing protein" evidence="1">
    <location>
        <begin position="23"/>
        <end position="167"/>
    </location>
</feature>
<feature type="signal peptide" evidence="1">
    <location>
        <begin position="1"/>
        <end position="22"/>
    </location>
</feature>
<accession>A0A1H3XRR0</accession>
<proteinExistence type="predicted"/>
<dbReference type="PROSITE" id="PS51257">
    <property type="entry name" value="PROKAR_LIPOPROTEIN"/>
    <property type="match status" value="1"/>
</dbReference>
<dbReference type="RefSeq" id="WP_092562262.1">
    <property type="nucleotide sequence ID" value="NZ_FNQV01000004.1"/>
</dbReference>
<gene>
    <name evidence="2" type="ORF">SAMN02910418_00722</name>
</gene>
<dbReference type="AlphaFoldDB" id="A0A1H3XRR0"/>
<dbReference type="EMBL" id="FNQV01000004">
    <property type="protein sequence ID" value="SEA02056.1"/>
    <property type="molecule type" value="Genomic_DNA"/>
</dbReference>
<evidence type="ECO:0008006" key="4">
    <source>
        <dbReference type="Google" id="ProtNLM"/>
    </source>
</evidence>
<name>A0A1H3XRR0_9ACTO</name>
<keyword evidence="1" id="KW-0732">Signal</keyword>
<evidence type="ECO:0000313" key="2">
    <source>
        <dbReference type="EMBL" id="SEA02056.1"/>
    </source>
</evidence>
<dbReference type="OrthoDB" id="9856041at2"/>
<reference evidence="3" key="1">
    <citation type="submission" date="2016-10" db="EMBL/GenBank/DDBJ databases">
        <authorList>
            <person name="Varghese N."/>
            <person name="Submissions S."/>
        </authorList>
    </citation>
    <scope>NUCLEOTIDE SEQUENCE [LARGE SCALE GENOMIC DNA]</scope>
    <source>
        <strain evidence="3">KPR-1</strain>
    </source>
</reference>
<evidence type="ECO:0000256" key="1">
    <source>
        <dbReference type="SAM" id="SignalP"/>
    </source>
</evidence>
<sequence>MKTKLRAAVAALSVAGMLAACGPEPIPPEQADELAAIVEDVLEERWKIYMEDRPAELHSIPADVSVAFVDTDDLRARGRRDPQRPILVDVDFHTTSQALQHGSVVEIQGFEDVSYVRGPKDMDEGDISSVNYRAKFGHRDGSWVLLSLRSTEKWVEGVSTATLIPGA</sequence>
<protein>
    <recommendedName>
        <fullName evidence="4">DUF4440 domain-containing protein</fullName>
    </recommendedName>
</protein>
<keyword evidence="3" id="KW-1185">Reference proteome</keyword>
<dbReference type="Proteomes" id="UP000199288">
    <property type="component" value="Unassembled WGS sequence"/>
</dbReference>
<evidence type="ECO:0000313" key="3">
    <source>
        <dbReference type="Proteomes" id="UP000199288"/>
    </source>
</evidence>
<organism evidence="2 3">
    <name type="scientific">Bowdeniella nasicola</name>
    <dbReference type="NCBI Taxonomy" id="208480"/>
    <lineage>
        <taxon>Bacteria</taxon>
        <taxon>Bacillati</taxon>
        <taxon>Actinomycetota</taxon>
        <taxon>Actinomycetes</taxon>
        <taxon>Actinomycetales</taxon>
        <taxon>Actinomycetaceae</taxon>
        <taxon>Bowdeniella</taxon>
    </lineage>
</organism>